<sequence>MVVKSAGASLLTRDGKAWSTDKDGIALCLLAAEIMSVTGKTPSEYYRTLTDRFGEPFISAWIRLVRPKRRRRLKT</sequence>
<dbReference type="Gene3D" id="3.40.120.10">
    <property type="entry name" value="Alpha-D-Glucose-1,6-Bisphosphate, subunit A, domain 3"/>
    <property type="match status" value="1"/>
</dbReference>
<feature type="domain" description="Alpha-D-phosphohexomutase alpha/beta/alpha" evidence="1">
    <location>
        <begin position="5"/>
        <end position="52"/>
    </location>
</feature>
<dbReference type="SUPFAM" id="SSF53738">
    <property type="entry name" value="Phosphoglucomutase, first 3 domains"/>
    <property type="match status" value="1"/>
</dbReference>
<evidence type="ECO:0000259" key="1">
    <source>
        <dbReference type="Pfam" id="PF02880"/>
    </source>
</evidence>
<name>A0A455U8E1_9GAMM</name>
<evidence type="ECO:0000313" key="2">
    <source>
        <dbReference type="EMBL" id="BBI60771.1"/>
    </source>
</evidence>
<dbReference type="EMBL" id="AP019514">
    <property type="protein sequence ID" value="BBI60771.1"/>
    <property type="molecule type" value="Genomic_DNA"/>
</dbReference>
<gene>
    <name evidence="2" type="ORF">HSBAA_20770</name>
</gene>
<evidence type="ECO:0000313" key="3">
    <source>
        <dbReference type="Proteomes" id="UP000320231"/>
    </source>
</evidence>
<accession>A0A455U8E1</accession>
<protein>
    <recommendedName>
        <fullName evidence="1">Alpha-D-phosphohexomutase alpha/beta/alpha domain-containing protein</fullName>
    </recommendedName>
</protein>
<dbReference type="InterPro" id="IPR005846">
    <property type="entry name" value="A-D-PHexomutase_a/b/a-III"/>
</dbReference>
<dbReference type="AlphaFoldDB" id="A0A455U8E1"/>
<reference evidence="2 3" key="1">
    <citation type="journal article" date="2019" name="Microbiol. Resour. Announc.">
        <title>Complete Genome Sequence of Halomonas sulfidaeris Strain Esulfide1 Isolated from a Metal Sulfide Rock at a Depth of 2,200 Meters, Obtained Using Nanopore Sequencing.</title>
        <authorList>
            <person name="Saito M."/>
            <person name="Nishigata A."/>
            <person name="Galipon J."/>
            <person name="Arakawa K."/>
        </authorList>
    </citation>
    <scope>NUCLEOTIDE SEQUENCE [LARGE SCALE GENOMIC DNA]</scope>
    <source>
        <strain evidence="2 3">ATCC BAA-803</strain>
    </source>
</reference>
<organism evidence="2 3">
    <name type="scientific">Vreelandella sulfidaeris</name>
    <dbReference type="NCBI Taxonomy" id="115553"/>
    <lineage>
        <taxon>Bacteria</taxon>
        <taxon>Pseudomonadati</taxon>
        <taxon>Pseudomonadota</taxon>
        <taxon>Gammaproteobacteria</taxon>
        <taxon>Oceanospirillales</taxon>
        <taxon>Halomonadaceae</taxon>
        <taxon>Vreelandella</taxon>
    </lineage>
</organism>
<dbReference type="InterPro" id="IPR016055">
    <property type="entry name" value="A-D-PHexomutase_a/b/a-I/II/III"/>
</dbReference>
<proteinExistence type="predicted"/>
<dbReference type="GO" id="GO:0005975">
    <property type="term" value="P:carbohydrate metabolic process"/>
    <property type="evidence" value="ECO:0007669"/>
    <property type="project" value="InterPro"/>
</dbReference>
<dbReference type="Proteomes" id="UP000320231">
    <property type="component" value="Chromosome"/>
</dbReference>
<dbReference type="Pfam" id="PF02880">
    <property type="entry name" value="PGM_PMM_III"/>
    <property type="match status" value="1"/>
</dbReference>
<dbReference type="KEGG" id="hsr:HSBAA_20770"/>
<dbReference type="GO" id="GO:0016868">
    <property type="term" value="F:intramolecular phosphotransferase activity"/>
    <property type="evidence" value="ECO:0007669"/>
    <property type="project" value="InterPro"/>
</dbReference>